<dbReference type="RefSeq" id="WP_340291227.1">
    <property type="nucleotide sequence ID" value="NZ_JBBJUP010000011.1"/>
</dbReference>
<accession>A0ABU8T8J6</accession>
<dbReference type="PANTHER" id="PTHR12592">
    <property type="entry name" value="ATP-DEPENDENT (S)-NAD(P)H-HYDRATE DEHYDRATASE FAMILY MEMBER"/>
    <property type="match status" value="1"/>
</dbReference>
<dbReference type="NCBIfam" id="TIGR00196">
    <property type="entry name" value="yjeF_cterm"/>
    <property type="match status" value="1"/>
</dbReference>
<comment type="caution">
    <text evidence="21">The sequence shown here is derived from an EMBL/GenBank/DDBJ whole genome shotgun (WGS) entry which is preliminary data.</text>
</comment>
<evidence type="ECO:0000256" key="17">
    <source>
        <dbReference type="HAMAP-Rule" id="MF_01965"/>
    </source>
</evidence>
<evidence type="ECO:0000256" key="9">
    <source>
        <dbReference type="ARBA" id="ARBA00022958"/>
    </source>
</evidence>
<dbReference type="Pfam" id="PF01256">
    <property type="entry name" value="Carb_kinase"/>
    <property type="match status" value="1"/>
</dbReference>
<comment type="subunit">
    <text evidence="17">Homotetramer.</text>
</comment>
<evidence type="ECO:0000256" key="7">
    <source>
        <dbReference type="ARBA" id="ARBA00022840"/>
    </source>
</evidence>
<evidence type="ECO:0000256" key="18">
    <source>
        <dbReference type="PIRNR" id="PIRNR017184"/>
    </source>
</evidence>
<comment type="catalytic activity">
    <reaction evidence="2 18">
        <text>(6R)-NADPHX = (6S)-NADPHX</text>
        <dbReference type="Rhea" id="RHEA:32227"/>
        <dbReference type="ChEBI" id="CHEBI:64076"/>
        <dbReference type="ChEBI" id="CHEBI:64077"/>
        <dbReference type="EC" id="5.1.99.6"/>
    </reaction>
</comment>
<dbReference type="Gene3D" id="3.40.50.10260">
    <property type="entry name" value="YjeF N-terminal domain"/>
    <property type="match status" value="1"/>
</dbReference>
<evidence type="ECO:0000256" key="13">
    <source>
        <dbReference type="ARBA" id="ARBA00023268"/>
    </source>
</evidence>
<dbReference type="Pfam" id="PF03853">
    <property type="entry name" value="YjeF_N"/>
    <property type="match status" value="1"/>
</dbReference>
<evidence type="ECO:0000313" key="21">
    <source>
        <dbReference type="EMBL" id="MEJ8280270.1"/>
    </source>
</evidence>
<comment type="catalytic activity">
    <reaction evidence="16 17 18">
        <text>(6S)-NADPHX + ADP = AMP + phosphate + NADPH + H(+)</text>
        <dbReference type="Rhea" id="RHEA:32235"/>
        <dbReference type="ChEBI" id="CHEBI:15378"/>
        <dbReference type="ChEBI" id="CHEBI:43474"/>
        <dbReference type="ChEBI" id="CHEBI:57783"/>
        <dbReference type="ChEBI" id="CHEBI:64076"/>
        <dbReference type="ChEBI" id="CHEBI:456215"/>
        <dbReference type="ChEBI" id="CHEBI:456216"/>
        <dbReference type="EC" id="4.2.1.136"/>
    </reaction>
</comment>
<comment type="cofactor">
    <cofactor evidence="17">
        <name>Mg(2+)</name>
        <dbReference type="ChEBI" id="CHEBI:18420"/>
    </cofactor>
</comment>
<proteinExistence type="inferred from homology"/>
<evidence type="ECO:0000256" key="10">
    <source>
        <dbReference type="ARBA" id="ARBA00023027"/>
    </source>
</evidence>
<comment type="function">
    <text evidence="17">Catalyzes the dehydration of the S-form of NAD(P)HX at the expense of ADP, which is converted to AMP. Together with NAD(P)HX epimerase, which catalyzes the epimerization of the S- and R-forms, the enzyme allows the repair of both epimers of NAD(P)HX, a damaged form of NAD(P)H that is a result of enzymatic or heat-dependent hydration.</text>
</comment>
<keyword evidence="7 17" id="KW-0067">ATP-binding</keyword>
<dbReference type="EC" id="4.2.1.136" evidence="17"/>
<keyword evidence="12 17" id="KW-0456">Lyase</keyword>
<protein>
    <recommendedName>
        <fullName evidence="17">ADP-dependent (S)-NAD(P)H-hydrate dehydratase</fullName>
        <ecNumber evidence="17">4.2.1.136</ecNumber>
    </recommendedName>
    <alternativeName>
        <fullName evidence="17">ADP-dependent NAD(P)HX dehydratase</fullName>
    </alternativeName>
</protein>
<evidence type="ECO:0000256" key="4">
    <source>
        <dbReference type="ARBA" id="ARBA00009524"/>
    </source>
</evidence>
<dbReference type="Gene3D" id="3.40.1190.20">
    <property type="match status" value="1"/>
</dbReference>
<feature type="binding site" evidence="17">
    <location>
        <position position="422"/>
    </location>
    <ligand>
        <name>(6S)-NADPHX</name>
        <dbReference type="ChEBI" id="CHEBI:64076"/>
    </ligand>
</feature>
<dbReference type="InterPro" id="IPR017953">
    <property type="entry name" value="Carbohydrate_kinase_pred_CS"/>
</dbReference>
<dbReference type="PROSITE" id="PS01050">
    <property type="entry name" value="YJEF_C_2"/>
    <property type="match status" value="1"/>
</dbReference>
<comment type="catalytic activity">
    <reaction evidence="1 18">
        <text>(6R)-NADHX = (6S)-NADHX</text>
        <dbReference type="Rhea" id="RHEA:32215"/>
        <dbReference type="ChEBI" id="CHEBI:64074"/>
        <dbReference type="ChEBI" id="CHEBI:64075"/>
        <dbReference type="EC" id="5.1.99.6"/>
    </reaction>
</comment>
<evidence type="ECO:0000256" key="12">
    <source>
        <dbReference type="ARBA" id="ARBA00023239"/>
    </source>
</evidence>
<comment type="similarity">
    <text evidence="3 18">In the N-terminal section; belongs to the NnrE/AIBP family.</text>
</comment>
<feature type="domain" description="YjeF N-terminal" evidence="20">
    <location>
        <begin position="10"/>
        <end position="212"/>
    </location>
</feature>
<keyword evidence="10 17" id="KW-0520">NAD</keyword>
<name>A0ABU8T8J6_9PSEU</name>
<keyword evidence="11 18" id="KW-0413">Isomerase</keyword>
<keyword evidence="5 18" id="KW-0479">Metal-binding</keyword>
<dbReference type="PIRSF" id="PIRSF017184">
    <property type="entry name" value="Nnr"/>
    <property type="match status" value="1"/>
</dbReference>
<evidence type="ECO:0000256" key="16">
    <source>
        <dbReference type="ARBA" id="ARBA00049209"/>
    </source>
</evidence>
<dbReference type="InterPro" id="IPR000631">
    <property type="entry name" value="CARKD"/>
</dbReference>
<evidence type="ECO:0000256" key="11">
    <source>
        <dbReference type="ARBA" id="ARBA00023235"/>
    </source>
</evidence>
<sequence length="491" mass="48791">MHGLHTADQVRTAEAALMRTVADGALMRRAAAGLAHHVGELLGATYGRRVVLLVGAGDNGGDALWAGAGLRRRGAHVTAVLTAPGRAHPGGLAALRAARGRTVAADDLGAALAAVARADVVDDGIVGISGRGALRDPAPELVAAAADAAGVPVVACDLPSGVDCDTGATVGPHVRAALTVTFGTRKPVHALAAPLCGPVRLVDIGLGPFLPAEPHAWVLSDADAGARWPVPGPDDDKYSQGVAGIAAGSATYPGAAVLAAGAAALSTSGMVRFAGSAADEVRRHWPEIVATGDITDAGRTQAWAVGPGLGTGGQGLAVLTEALDRDVPLCLDADAITLLARHPHLRDRIHGEPVVLTPHAGEFARIAGEVGDDRVGAVRRAAADLGVTVLLKGNATVVAAPDGRVLVDPARDSWAATAGSGDVLTGMLGALLAAGLDPWWAAGCATLVHARAATAAAREHGLPPVPAPASALQAAIPVALRAVRAAAGGTA</sequence>
<dbReference type="InterPro" id="IPR004443">
    <property type="entry name" value="YjeF_N_dom"/>
</dbReference>
<evidence type="ECO:0000256" key="8">
    <source>
        <dbReference type="ARBA" id="ARBA00022857"/>
    </source>
</evidence>
<dbReference type="PROSITE" id="PS51385">
    <property type="entry name" value="YJEF_N"/>
    <property type="match status" value="1"/>
</dbReference>
<feature type="binding site" evidence="17">
    <location>
        <begin position="392"/>
        <end position="396"/>
    </location>
    <ligand>
        <name>AMP</name>
        <dbReference type="ChEBI" id="CHEBI:456215"/>
    </ligand>
</feature>
<keyword evidence="13" id="KW-0511">Multifunctional enzyme</keyword>
<comment type="similarity">
    <text evidence="4 18">In the C-terminal section; belongs to the NnrD/CARKD family.</text>
</comment>
<evidence type="ECO:0000256" key="3">
    <source>
        <dbReference type="ARBA" id="ARBA00006001"/>
    </source>
</evidence>
<keyword evidence="8 17" id="KW-0521">NADP</keyword>
<dbReference type="InterPro" id="IPR030677">
    <property type="entry name" value="Nnr"/>
</dbReference>
<evidence type="ECO:0000256" key="14">
    <source>
        <dbReference type="ARBA" id="ARBA00025153"/>
    </source>
</evidence>
<evidence type="ECO:0000256" key="6">
    <source>
        <dbReference type="ARBA" id="ARBA00022741"/>
    </source>
</evidence>
<keyword evidence="6 17" id="KW-0547">Nucleotide-binding</keyword>
<dbReference type="CDD" id="cd01171">
    <property type="entry name" value="YXKO-related"/>
    <property type="match status" value="1"/>
</dbReference>
<reference evidence="21 22" key="1">
    <citation type="submission" date="2024-03" db="EMBL/GenBank/DDBJ databases">
        <title>Draft genome sequence of Pseudonocardia sp. DW16-2.</title>
        <authorList>
            <person name="Duangmal K."/>
        </authorList>
    </citation>
    <scope>NUCLEOTIDE SEQUENCE [LARGE SCALE GENOMIC DNA]</scope>
    <source>
        <strain evidence="21 22">DW16-2</strain>
    </source>
</reference>
<dbReference type="SUPFAM" id="SSF64153">
    <property type="entry name" value="YjeF N-terminal domain-like"/>
    <property type="match status" value="1"/>
</dbReference>
<comment type="catalytic activity">
    <reaction evidence="15 17 18">
        <text>(6S)-NADHX + ADP = AMP + phosphate + NADH + H(+)</text>
        <dbReference type="Rhea" id="RHEA:32223"/>
        <dbReference type="ChEBI" id="CHEBI:15378"/>
        <dbReference type="ChEBI" id="CHEBI:43474"/>
        <dbReference type="ChEBI" id="CHEBI:57945"/>
        <dbReference type="ChEBI" id="CHEBI:64074"/>
        <dbReference type="ChEBI" id="CHEBI:456215"/>
        <dbReference type="ChEBI" id="CHEBI:456216"/>
        <dbReference type="EC" id="4.2.1.136"/>
    </reaction>
</comment>
<dbReference type="SUPFAM" id="SSF53613">
    <property type="entry name" value="Ribokinase-like"/>
    <property type="match status" value="1"/>
</dbReference>
<feature type="binding site" evidence="17">
    <location>
        <position position="359"/>
    </location>
    <ligand>
        <name>(6S)-NADPHX</name>
        <dbReference type="ChEBI" id="CHEBI:64076"/>
    </ligand>
</feature>
<comment type="cofactor">
    <cofactor evidence="18">
        <name>K(+)</name>
        <dbReference type="ChEBI" id="CHEBI:29103"/>
    </cofactor>
    <text evidence="18">Binds 1 potassium ion per subunit.</text>
</comment>
<evidence type="ECO:0000313" key="22">
    <source>
        <dbReference type="Proteomes" id="UP001364211"/>
    </source>
</evidence>
<evidence type="ECO:0000259" key="19">
    <source>
        <dbReference type="PROSITE" id="PS51383"/>
    </source>
</evidence>
<comment type="similarity">
    <text evidence="17">Belongs to the NnrD/CARKD family.</text>
</comment>
<feature type="binding site" evidence="17">
    <location>
        <position position="308"/>
    </location>
    <ligand>
        <name>(6S)-NADPHX</name>
        <dbReference type="ChEBI" id="CHEBI:64076"/>
    </ligand>
</feature>
<comment type="function">
    <text evidence="14 18">Bifunctional enzyme that catalyzes the epimerization of the S- and R-forms of NAD(P)HX and the dehydration of the S-form of NAD(P)HX at the expense of ADP, which is converted to AMP. This allows the repair of both epimers of NAD(P)HX, a damaged form of NAD(P)H that is a result of enzymatic or heat-dependent hydration.</text>
</comment>
<organism evidence="21 22">
    <name type="scientific">Pseudonocardia spirodelae</name>
    <dbReference type="NCBI Taxonomy" id="3133431"/>
    <lineage>
        <taxon>Bacteria</taxon>
        <taxon>Bacillati</taxon>
        <taxon>Actinomycetota</taxon>
        <taxon>Actinomycetes</taxon>
        <taxon>Pseudonocardiales</taxon>
        <taxon>Pseudonocardiaceae</taxon>
        <taxon>Pseudonocardia</taxon>
    </lineage>
</organism>
<evidence type="ECO:0000256" key="2">
    <source>
        <dbReference type="ARBA" id="ARBA00000909"/>
    </source>
</evidence>
<dbReference type="InterPro" id="IPR029056">
    <property type="entry name" value="Ribokinase-like"/>
</dbReference>
<keyword evidence="22" id="KW-1185">Reference proteome</keyword>
<dbReference type="Proteomes" id="UP001364211">
    <property type="component" value="Unassembled WGS sequence"/>
</dbReference>
<evidence type="ECO:0000256" key="1">
    <source>
        <dbReference type="ARBA" id="ARBA00000013"/>
    </source>
</evidence>
<keyword evidence="9 18" id="KW-0630">Potassium</keyword>
<evidence type="ECO:0000259" key="20">
    <source>
        <dbReference type="PROSITE" id="PS51385"/>
    </source>
</evidence>
<dbReference type="PANTHER" id="PTHR12592:SF0">
    <property type="entry name" value="ATP-DEPENDENT (S)-NAD(P)H-HYDRATE DEHYDRATASE"/>
    <property type="match status" value="1"/>
</dbReference>
<dbReference type="HAMAP" id="MF_01965">
    <property type="entry name" value="NADHX_dehydratase"/>
    <property type="match status" value="1"/>
</dbReference>
<dbReference type="PROSITE" id="PS51383">
    <property type="entry name" value="YJEF_C_3"/>
    <property type="match status" value="1"/>
</dbReference>
<dbReference type="InterPro" id="IPR036652">
    <property type="entry name" value="YjeF_N_dom_sf"/>
</dbReference>
<evidence type="ECO:0000256" key="15">
    <source>
        <dbReference type="ARBA" id="ARBA00048238"/>
    </source>
</evidence>
<feature type="binding site" evidence="17">
    <location>
        <position position="421"/>
    </location>
    <ligand>
        <name>AMP</name>
        <dbReference type="ChEBI" id="CHEBI:456215"/>
    </ligand>
</feature>
<feature type="binding site" evidence="17">
    <location>
        <position position="255"/>
    </location>
    <ligand>
        <name>(6S)-NADPHX</name>
        <dbReference type="ChEBI" id="CHEBI:64076"/>
    </ligand>
</feature>
<evidence type="ECO:0000256" key="5">
    <source>
        <dbReference type="ARBA" id="ARBA00022723"/>
    </source>
</evidence>
<feature type="domain" description="YjeF C-terminal" evidence="19">
    <location>
        <begin position="220"/>
        <end position="483"/>
    </location>
</feature>
<gene>
    <name evidence="17" type="primary">nnrD</name>
    <name evidence="21" type="ORF">WJX68_15095</name>
</gene>
<dbReference type="EMBL" id="JBBJUP010000011">
    <property type="protein sequence ID" value="MEJ8280270.1"/>
    <property type="molecule type" value="Genomic_DNA"/>
</dbReference>